<organism evidence="3 4">
    <name type="scientific">Cloeon dipterum</name>
    <dbReference type="NCBI Taxonomy" id="197152"/>
    <lineage>
        <taxon>Eukaryota</taxon>
        <taxon>Metazoa</taxon>
        <taxon>Ecdysozoa</taxon>
        <taxon>Arthropoda</taxon>
        <taxon>Hexapoda</taxon>
        <taxon>Insecta</taxon>
        <taxon>Pterygota</taxon>
        <taxon>Palaeoptera</taxon>
        <taxon>Ephemeroptera</taxon>
        <taxon>Pisciforma</taxon>
        <taxon>Baetidae</taxon>
        <taxon>Cloeon</taxon>
    </lineage>
</organism>
<reference evidence="3 4" key="1">
    <citation type="submission" date="2020-04" db="EMBL/GenBank/DDBJ databases">
        <authorList>
            <person name="Alioto T."/>
            <person name="Alioto T."/>
            <person name="Gomez Garrido J."/>
        </authorList>
    </citation>
    <scope>NUCLEOTIDE SEQUENCE [LARGE SCALE GENOMIC DNA]</scope>
</reference>
<evidence type="ECO:0000313" key="3">
    <source>
        <dbReference type="EMBL" id="CAB3374795.1"/>
    </source>
</evidence>
<evidence type="ECO:0000256" key="1">
    <source>
        <dbReference type="SAM" id="MobiDB-lite"/>
    </source>
</evidence>
<dbReference type="Proteomes" id="UP000494165">
    <property type="component" value="Unassembled WGS sequence"/>
</dbReference>
<dbReference type="EMBL" id="CADEPI010000103">
    <property type="protein sequence ID" value="CAB3374795.1"/>
    <property type="molecule type" value="Genomic_DNA"/>
</dbReference>
<feature type="chain" id="PRO_5035882113" evidence="2">
    <location>
        <begin position="20"/>
        <end position="142"/>
    </location>
</feature>
<gene>
    <name evidence="3" type="ORF">CLODIP_2_CD04809</name>
</gene>
<keyword evidence="4" id="KW-1185">Reference proteome</keyword>
<feature type="region of interest" description="Disordered" evidence="1">
    <location>
        <begin position="105"/>
        <end position="132"/>
    </location>
</feature>
<dbReference type="AlphaFoldDB" id="A0A8S1D369"/>
<sequence>MTFLLKVFAITLVLAMAQAKPGWGSSSSSSSSSSSGSSGGAGYNGGYGGQGFQAGYQPGFQSFNFPDFGFGFPGAYPQQFQTFGYGDYDGGLGVRLGAGPGVQSVQVGASQHSTGNRGSYSSSSSSVDGNGNIQFQAEKGTF</sequence>
<evidence type="ECO:0000313" key="4">
    <source>
        <dbReference type="Proteomes" id="UP000494165"/>
    </source>
</evidence>
<accession>A0A8S1D369</accession>
<feature type="region of interest" description="Disordered" evidence="1">
    <location>
        <begin position="21"/>
        <end position="40"/>
    </location>
</feature>
<feature type="compositionally biased region" description="Polar residues" evidence="1">
    <location>
        <begin position="105"/>
        <end position="118"/>
    </location>
</feature>
<proteinExistence type="predicted"/>
<name>A0A8S1D369_9INSE</name>
<feature type="compositionally biased region" description="Low complexity" evidence="1">
    <location>
        <begin position="22"/>
        <end position="36"/>
    </location>
</feature>
<comment type="caution">
    <text evidence="3">The sequence shown here is derived from an EMBL/GenBank/DDBJ whole genome shotgun (WGS) entry which is preliminary data.</text>
</comment>
<evidence type="ECO:0000256" key="2">
    <source>
        <dbReference type="SAM" id="SignalP"/>
    </source>
</evidence>
<protein>
    <submittedName>
        <fullName evidence="3">Uncharacterized protein</fullName>
    </submittedName>
</protein>
<feature type="signal peptide" evidence="2">
    <location>
        <begin position="1"/>
        <end position="19"/>
    </location>
</feature>
<keyword evidence="2" id="KW-0732">Signal</keyword>